<dbReference type="EMBL" id="BKAG01000057">
    <property type="protein sequence ID" value="GEP45729.1"/>
    <property type="molecule type" value="Genomic_DNA"/>
</dbReference>
<proteinExistence type="inferred from homology"/>
<comment type="catalytic activity">
    <reaction evidence="1 4">
        <text>(4aS,6R)-4a-hydroxy-L-erythro-5,6,7,8-tetrahydrobiopterin = (6R)-L-erythro-6,7-dihydrobiopterin + H2O</text>
        <dbReference type="Rhea" id="RHEA:11920"/>
        <dbReference type="ChEBI" id="CHEBI:15377"/>
        <dbReference type="ChEBI" id="CHEBI:15642"/>
        <dbReference type="ChEBI" id="CHEBI:43120"/>
        <dbReference type="EC" id="4.2.1.96"/>
    </reaction>
</comment>
<dbReference type="Gene3D" id="3.30.1360.20">
    <property type="entry name" value="Transcriptional coactivator/pterin dehydratase"/>
    <property type="match status" value="1"/>
</dbReference>
<dbReference type="GO" id="GO:0008124">
    <property type="term" value="F:4-alpha-hydroxytetrahydrobiopterin dehydratase activity"/>
    <property type="evidence" value="ECO:0007669"/>
    <property type="project" value="UniProtKB-UniRule"/>
</dbReference>
<dbReference type="OrthoDB" id="9800108at2"/>
<comment type="caution">
    <text evidence="5">The sequence shown here is derived from an EMBL/GenBank/DDBJ whole genome shotgun (WGS) entry which is preliminary data.</text>
</comment>
<evidence type="ECO:0000313" key="6">
    <source>
        <dbReference type="Proteomes" id="UP000321577"/>
    </source>
</evidence>
<keyword evidence="3 4" id="KW-0456">Lyase</keyword>
<accession>A0A512MG77</accession>
<evidence type="ECO:0000256" key="2">
    <source>
        <dbReference type="ARBA" id="ARBA00006472"/>
    </source>
</evidence>
<dbReference type="EC" id="4.2.1.96" evidence="4"/>
<keyword evidence="6" id="KW-1185">Reference proteome</keyword>
<dbReference type="Proteomes" id="UP000321577">
    <property type="component" value="Unassembled WGS sequence"/>
</dbReference>
<dbReference type="InterPro" id="IPR001533">
    <property type="entry name" value="Pterin_deHydtase"/>
</dbReference>
<dbReference type="PANTHER" id="PTHR12599:SF0">
    <property type="entry name" value="PTERIN-4-ALPHA-CARBINOLAMINE DEHYDRATASE"/>
    <property type="match status" value="1"/>
</dbReference>
<dbReference type="CDD" id="cd00488">
    <property type="entry name" value="PCD_DCoH"/>
    <property type="match status" value="1"/>
</dbReference>
<dbReference type="GO" id="GO:0006729">
    <property type="term" value="P:tetrahydrobiopterin biosynthetic process"/>
    <property type="evidence" value="ECO:0007669"/>
    <property type="project" value="InterPro"/>
</dbReference>
<gene>
    <name evidence="5" type="ORF">BGE01nite_50200</name>
</gene>
<protein>
    <recommendedName>
        <fullName evidence="4">Putative pterin-4-alpha-carbinolamine dehydratase</fullName>
        <shortName evidence="4">PHS</shortName>
        <ecNumber evidence="4">4.2.1.96</ecNumber>
    </recommendedName>
    <alternativeName>
        <fullName evidence="4">4-alpha-hydroxy-tetrahydropterin dehydratase</fullName>
    </alternativeName>
    <alternativeName>
        <fullName evidence="4">Pterin carbinolamine dehydratase</fullName>
        <shortName evidence="4">PCD</shortName>
    </alternativeName>
</protein>
<dbReference type="HAMAP" id="MF_00434">
    <property type="entry name" value="Pterin_4_alpha"/>
    <property type="match status" value="1"/>
</dbReference>
<comment type="similarity">
    <text evidence="2 4">Belongs to the pterin-4-alpha-carbinolamine dehydratase family.</text>
</comment>
<sequence length="96" mass="10276">MKTPLLSSEELTASLATLNGWAVEGKEIVKTFKFAAYLAGIDFVSKLGHAAEAMNHHPDLIVGWRKVTVKLSTHSAGGLTELDLTLAREAEKIASA</sequence>
<organism evidence="5 6">
    <name type="scientific">Brevifollis gellanilyticus</name>
    <dbReference type="NCBI Taxonomy" id="748831"/>
    <lineage>
        <taxon>Bacteria</taxon>
        <taxon>Pseudomonadati</taxon>
        <taxon>Verrucomicrobiota</taxon>
        <taxon>Verrucomicrobiia</taxon>
        <taxon>Verrucomicrobiales</taxon>
        <taxon>Verrucomicrobiaceae</taxon>
    </lineage>
</organism>
<evidence type="ECO:0000313" key="5">
    <source>
        <dbReference type="EMBL" id="GEP45729.1"/>
    </source>
</evidence>
<dbReference type="SUPFAM" id="SSF55248">
    <property type="entry name" value="PCD-like"/>
    <property type="match status" value="1"/>
</dbReference>
<dbReference type="RefSeq" id="WP_146854893.1">
    <property type="nucleotide sequence ID" value="NZ_BKAG01000057.1"/>
</dbReference>
<dbReference type="AlphaFoldDB" id="A0A512MG77"/>
<dbReference type="PANTHER" id="PTHR12599">
    <property type="entry name" value="PTERIN-4-ALPHA-CARBINOLAMINE DEHYDRATASE"/>
    <property type="match status" value="1"/>
</dbReference>
<evidence type="ECO:0000256" key="3">
    <source>
        <dbReference type="ARBA" id="ARBA00023239"/>
    </source>
</evidence>
<dbReference type="Pfam" id="PF01329">
    <property type="entry name" value="Pterin_4a"/>
    <property type="match status" value="1"/>
</dbReference>
<dbReference type="NCBIfam" id="NF002017">
    <property type="entry name" value="PRK00823.1-2"/>
    <property type="match status" value="1"/>
</dbReference>
<evidence type="ECO:0000256" key="4">
    <source>
        <dbReference type="HAMAP-Rule" id="MF_00434"/>
    </source>
</evidence>
<name>A0A512MG77_9BACT</name>
<evidence type="ECO:0000256" key="1">
    <source>
        <dbReference type="ARBA" id="ARBA00001554"/>
    </source>
</evidence>
<reference evidence="5 6" key="1">
    <citation type="submission" date="2019-07" db="EMBL/GenBank/DDBJ databases">
        <title>Whole genome shotgun sequence of Brevifollis gellanilyticus NBRC 108608.</title>
        <authorList>
            <person name="Hosoyama A."/>
            <person name="Uohara A."/>
            <person name="Ohji S."/>
            <person name="Ichikawa N."/>
        </authorList>
    </citation>
    <scope>NUCLEOTIDE SEQUENCE [LARGE SCALE GENOMIC DNA]</scope>
    <source>
        <strain evidence="5 6">NBRC 108608</strain>
    </source>
</reference>
<dbReference type="InterPro" id="IPR036428">
    <property type="entry name" value="PCD_sf"/>
</dbReference>